<dbReference type="HOGENOM" id="CLU_007337_1_1_1"/>
<evidence type="ECO:0000313" key="2">
    <source>
        <dbReference type="Proteomes" id="UP000008370"/>
    </source>
</evidence>
<dbReference type="OrthoDB" id="3261594at2759"/>
<dbReference type="Proteomes" id="UP000008370">
    <property type="component" value="Unassembled WGS sequence"/>
</dbReference>
<reference evidence="1 2" key="1">
    <citation type="journal article" date="2012" name="BMC Genomics">
        <title>Comparative genomics of the white-rot fungi, Phanerochaete carnosa and P. chrysosporium, to elucidate the genetic basis of the distinct wood types they colonize.</title>
        <authorList>
            <person name="Suzuki H."/>
            <person name="MacDonald J."/>
            <person name="Syed K."/>
            <person name="Salamov A."/>
            <person name="Hori C."/>
            <person name="Aerts A."/>
            <person name="Henrissat B."/>
            <person name="Wiebenga A."/>
            <person name="vanKuyk P.A."/>
            <person name="Barry K."/>
            <person name="Lindquist E."/>
            <person name="LaButti K."/>
            <person name="Lapidus A."/>
            <person name="Lucas S."/>
            <person name="Coutinho P."/>
            <person name="Gong Y."/>
            <person name="Samejima M."/>
            <person name="Mahadevan R."/>
            <person name="Abou-Zaid M."/>
            <person name="de Vries R.P."/>
            <person name="Igarashi K."/>
            <person name="Yadav J.S."/>
            <person name="Grigoriev I.V."/>
            <person name="Master E.R."/>
        </authorList>
    </citation>
    <scope>NUCLEOTIDE SEQUENCE [LARGE SCALE GENOMIC DNA]</scope>
    <source>
        <strain evidence="1 2">HHB-10118-sp</strain>
    </source>
</reference>
<name>K5V2R7_PHACS</name>
<dbReference type="InParanoid" id="K5V2R7"/>
<proteinExistence type="predicted"/>
<dbReference type="RefSeq" id="XP_007394659.1">
    <property type="nucleotide sequence ID" value="XM_007394597.1"/>
</dbReference>
<sequence length="374" mass="42458">MVKRHVEELSGILPVYHNMCINSCIGFIGLFKDLELCSMCSRSCYNKAELKRSGKKIPVKQFLTNCMGPAIQTMWCSLAGAKGMTYRQHCITKIIEEMQPQDGKESVEFSVSALEDYIHGTDYLKAVLQRDIGPDNTVLMLSLDRAQLYQNKTSDIWIYIWVMMDCSSDTRYKKHNVYVSGVISGLNKPKNINSFLFPGFWHLAALMKEHLQILNGSMQKLFTSDPYILTFGANQIGITQLTGLVRHHGHFGCWLYCLFSGCCKNRSGHYFQAAQLPRDHHVNNSDHSDVEIDNIFHETHTEKIHRYNKNLQRFLSDSRSQAAYERICLETGISKPSIVSGFSTGCMLGVPGCFQTDLFHLASLNIPDLYLSLL</sequence>
<organism evidence="1 2">
    <name type="scientific">Phanerochaete carnosa (strain HHB-10118-sp)</name>
    <name type="common">White-rot fungus</name>
    <name type="synonym">Peniophora carnosa</name>
    <dbReference type="NCBI Taxonomy" id="650164"/>
    <lineage>
        <taxon>Eukaryota</taxon>
        <taxon>Fungi</taxon>
        <taxon>Dikarya</taxon>
        <taxon>Basidiomycota</taxon>
        <taxon>Agaricomycotina</taxon>
        <taxon>Agaricomycetes</taxon>
        <taxon>Polyporales</taxon>
        <taxon>Phanerochaetaceae</taxon>
        <taxon>Phanerochaete</taxon>
    </lineage>
</organism>
<accession>K5V2R7</accession>
<gene>
    <name evidence="1" type="ORF">PHACADRAFT_194408</name>
</gene>
<evidence type="ECO:0000313" key="1">
    <source>
        <dbReference type="EMBL" id="EKM56826.1"/>
    </source>
</evidence>
<dbReference type="AlphaFoldDB" id="K5V2R7"/>
<protein>
    <submittedName>
        <fullName evidence="1">Uncharacterized protein</fullName>
    </submittedName>
</protein>
<dbReference type="STRING" id="650164.K5V2R7"/>
<keyword evidence="2" id="KW-1185">Reference proteome</keyword>
<dbReference type="EMBL" id="JH930471">
    <property type="protein sequence ID" value="EKM56826.1"/>
    <property type="molecule type" value="Genomic_DNA"/>
</dbReference>
<dbReference type="GeneID" id="18910995"/>
<dbReference type="KEGG" id="pco:PHACADRAFT_194408"/>